<reference evidence="2 3" key="1">
    <citation type="journal article" date="2022" name="Environ. Microbiol. Rep.">
        <title>Eco-phylogenetic analyses reveal divergent evolution of vitamin B12 metabolism in the marine bacterial family 'Psychromonadaceae'.</title>
        <authorList>
            <person name="Jin X."/>
            <person name="Yang Y."/>
            <person name="Cao H."/>
            <person name="Gao B."/>
            <person name="Zhao Z."/>
        </authorList>
    </citation>
    <scope>NUCLEOTIDE SEQUENCE [LARGE SCALE GENOMIC DNA]</scope>
    <source>
        <strain evidence="2 3">MKS20</strain>
    </source>
</reference>
<comment type="caution">
    <text evidence="2">The sequence shown here is derived from an EMBL/GenBank/DDBJ whole genome shotgun (WGS) entry which is preliminary data.</text>
</comment>
<proteinExistence type="predicted"/>
<protein>
    <recommendedName>
        <fullName evidence="1">Tox-MPTase4 domain-containing protein</fullName>
    </recommendedName>
</protein>
<gene>
    <name evidence="2" type="ORF">K6Y31_21555</name>
</gene>
<feature type="domain" description="Tox-MPTase4" evidence="1">
    <location>
        <begin position="17"/>
        <end position="96"/>
    </location>
</feature>
<evidence type="ECO:0000259" key="1">
    <source>
        <dbReference type="Pfam" id="PF15640"/>
    </source>
</evidence>
<dbReference type="InterPro" id="IPR028912">
    <property type="entry name" value="Tox-MPTase4_dom"/>
</dbReference>
<dbReference type="EMBL" id="JAIMJA010000046">
    <property type="protein sequence ID" value="MCE2597362.1"/>
    <property type="molecule type" value="Genomic_DNA"/>
</dbReference>
<name>A0ABS8WG76_9GAMM</name>
<dbReference type="Pfam" id="PF15640">
    <property type="entry name" value="Tox-MPTase4"/>
    <property type="match status" value="1"/>
</dbReference>
<keyword evidence="3" id="KW-1185">Reference proteome</keyword>
<dbReference type="Proteomes" id="UP001201273">
    <property type="component" value="Unassembled WGS sequence"/>
</dbReference>
<sequence length="106" mass="12794">MNADKHLNDLEQKKFKKIRGGFVAADKTMYLRKGATRFEIMHELEHAKDFVRRGFTNYNNQTEWAKELTVFKALMKQQHKFNQLEIDDAHRYIEDLARKYNAKDWE</sequence>
<evidence type="ECO:0000313" key="3">
    <source>
        <dbReference type="Proteomes" id="UP001201273"/>
    </source>
</evidence>
<organism evidence="2 3">
    <name type="scientific">Motilimonas cestriensis</name>
    <dbReference type="NCBI Taxonomy" id="2742685"/>
    <lineage>
        <taxon>Bacteria</taxon>
        <taxon>Pseudomonadati</taxon>
        <taxon>Pseudomonadota</taxon>
        <taxon>Gammaproteobacteria</taxon>
        <taxon>Alteromonadales</taxon>
        <taxon>Alteromonadales genera incertae sedis</taxon>
        <taxon>Motilimonas</taxon>
    </lineage>
</organism>
<accession>A0ABS8WG76</accession>
<evidence type="ECO:0000313" key="2">
    <source>
        <dbReference type="EMBL" id="MCE2597362.1"/>
    </source>
</evidence>